<dbReference type="EMBL" id="SLWS01000007">
    <property type="protein sequence ID" value="TCO55946.1"/>
    <property type="molecule type" value="Genomic_DNA"/>
</dbReference>
<sequence>MTDMRKRGTRRQYLAAAFGVVCSSNADSRKPLSCQEQEILSGEGSSP</sequence>
<proteinExistence type="predicted"/>
<comment type="caution">
    <text evidence="1">The sequence shown here is derived from an EMBL/GenBank/DDBJ whole genome shotgun (WGS) entry which is preliminary data.</text>
</comment>
<evidence type="ECO:0000313" key="1">
    <source>
        <dbReference type="EMBL" id="TCO55946.1"/>
    </source>
</evidence>
<keyword evidence="2" id="KW-1185">Reference proteome</keyword>
<dbReference type="AlphaFoldDB" id="A0A4R2JGB3"/>
<accession>A0A4R2JGB3</accession>
<gene>
    <name evidence="1" type="ORF">EV192_107371</name>
</gene>
<reference evidence="1 2" key="1">
    <citation type="submission" date="2019-03" db="EMBL/GenBank/DDBJ databases">
        <title>Genomic Encyclopedia of Type Strains, Phase IV (KMG-IV): sequencing the most valuable type-strain genomes for metagenomic binning, comparative biology and taxonomic classification.</title>
        <authorList>
            <person name="Goeker M."/>
        </authorList>
    </citation>
    <scope>NUCLEOTIDE SEQUENCE [LARGE SCALE GENOMIC DNA]</scope>
    <source>
        <strain evidence="1 2">DSM 45934</strain>
    </source>
</reference>
<dbReference type="Proteomes" id="UP000295680">
    <property type="component" value="Unassembled WGS sequence"/>
</dbReference>
<organism evidence="1 2">
    <name type="scientific">Actinocrispum wychmicini</name>
    <dbReference type="NCBI Taxonomy" id="1213861"/>
    <lineage>
        <taxon>Bacteria</taxon>
        <taxon>Bacillati</taxon>
        <taxon>Actinomycetota</taxon>
        <taxon>Actinomycetes</taxon>
        <taxon>Pseudonocardiales</taxon>
        <taxon>Pseudonocardiaceae</taxon>
        <taxon>Actinocrispum</taxon>
    </lineage>
</organism>
<protein>
    <submittedName>
        <fullName evidence="1">Uncharacterized protein</fullName>
    </submittedName>
</protein>
<name>A0A4R2JGB3_9PSEU</name>
<evidence type="ECO:0000313" key="2">
    <source>
        <dbReference type="Proteomes" id="UP000295680"/>
    </source>
</evidence>